<dbReference type="Proteomes" id="UP001212411">
    <property type="component" value="Chromosome 2"/>
</dbReference>
<evidence type="ECO:0000313" key="3">
    <source>
        <dbReference type="Proteomes" id="UP001212411"/>
    </source>
</evidence>
<organism evidence="2 3">
    <name type="scientific">Schizosaccharomyces osmophilus</name>
    <dbReference type="NCBI Taxonomy" id="2545709"/>
    <lineage>
        <taxon>Eukaryota</taxon>
        <taxon>Fungi</taxon>
        <taxon>Dikarya</taxon>
        <taxon>Ascomycota</taxon>
        <taxon>Taphrinomycotina</taxon>
        <taxon>Schizosaccharomycetes</taxon>
        <taxon>Schizosaccharomycetales</taxon>
        <taxon>Schizosaccharomycetaceae</taxon>
        <taxon>Schizosaccharomyces</taxon>
    </lineage>
</organism>
<sequence>MEIEKVLEGKGVIKQIQHNVLSNILNWEDNSSLCAKRLWIPSKESSRYSKKGDKTDQTISKEV</sequence>
<keyword evidence="3" id="KW-1185">Reference proteome</keyword>
<accession>A0AAE9WDR3</accession>
<protein>
    <submittedName>
        <fullName evidence="2">Uncharacterized protein</fullName>
    </submittedName>
</protein>
<reference evidence="2 3" key="1">
    <citation type="journal article" date="2023" name="G3 (Bethesda)">
        <title>A high-quality reference genome for the fission yeast Schizosaccharomyces osmophilus.</title>
        <authorList>
            <person name="Jia G.S."/>
            <person name="Zhang W.C."/>
            <person name="Liang Y."/>
            <person name="Liu X.H."/>
            <person name="Rhind N."/>
            <person name="Pidoux A."/>
            <person name="Brysch-Herzberg M."/>
            <person name="Du L.L."/>
        </authorList>
    </citation>
    <scope>NUCLEOTIDE SEQUENCE [LARGE SCALE GENOMIC DNA]</scope>
    <source>
        <strain evidence="2 3">CBS 15793</strain>
    </source>
</reference>
<dbReference type="EMBL" id="CP115612">
    <property type="protein sequence ID" value="WBW74384.1"/>
    <property type="molecule type" value="Genomic_DNA"/>
</dbReference>
<dbReference type="KEGG" id="som:SOMG_04037"/>
<dbReference type="RefSeq" id="XP_056038627.1">
    <property type="nucleotide sequence ID" value="XM_056182824.1"/>
</dbReference>
<feature type="region of interest" description="Disordered" evidence="1">
    <location>
        <begin position="44"/>
        <end position="63"/>
    </location>
</feature>
<evidence type="ECO:0000313" key="2">
    <source>
        <dbReference type="EMBL" id="WBW74384.1"/>
    </source>
</evidence>
<gene>
    <name evidence="2" type="ORF">SOMG_04037</name>
</gene>
<dbReference type="AlphaFoldDB" id="A0AAE9WDR3"/>
<name>A0AAE9WDR3_9SCHI</name>
<dbReference type="GeneID" id="80877513"/>
<proteinExistence type="predicted"/>
<evidence type="ECO:0000256" key="1">
    <source>
        <dbReference type="SAM" id="MobiDB-lite"/>
    </source>
</evidence>